<name>D2RI01_ARCPA</name>
<evidence type="ECO:0000256" key="1">
    <source>
        <dbReference type="ARBA" id="ARBA00023172"/>
    </source>
</evidence>
<dbReference type="GO" id="GO:0006310">
    <property type="term" value="P:DNA recombination"/>
    <property type="evidence" value="ECO:0007669"/>
    <property type="project" value="UniProtKB-KW"/>
</dbReference>
<dbReference type="InterPro" id="IPR011010">
    <property type="entry name" value="DNA_brk_join_enz"/>
</dbReference>
<feature type="domain" description="Integrase SSV1 C-terminal" evidence="2">
    <location>
        <begin position="132"/>
        <end position="301"/>
    </location>
</feature>
<accession>D2RI01</accession>
<dbReference type="AlphaFoldDB" id="D2RI01"/>
<protein>
    <recommendedName>
        <fullName evidence="2">Integrase SSV1 C-terminal domain-containing protein</fullName>
    </recommendedName>
</protein>
<gene>
    <name evidence="3" type="ordered locus">Arcpr_0863</name>
</gene>
<dbReference type="GO" id="GO:0015074">
    <property type="term" value="P:DNA integration"/>
    <property type="evidence" value="ECO:0007669"/>
    <property type="project" value="InterPro"/>
</dbReference>
<evidence type="ECO:0000313" key="4">
    <source>
        <dbReference type="Proteomes" id="UP000001901"/>
    </source>
</evidence>
<dbReference type="InterPro" id="IPR013762">
    <property type="entry name" value="Integrase-like_cat_sf"/>
</dbReference>
<dbReference type="EMBL" id="CP001857">
    <property type="protein sequence ID" value="ADB57926.1"/>
    <property type="molecule type" value="Genomic_DNA"/>
</dbReference>
<evidence type="ECO:0000313" key="3">
    <source>
        <dbReference type="EMBL" id="ADB57926.1"/>
    </source>
</evidence>
<sequence>MEIDEKLLKKAVEHGIDLKTFLEVKLYDFLTGKEEFYDPKPLKYEELKEDFERWLKDKISLETAERYLHILKGLDGITPKSLIQLYKSRPANNVAKAIRNLVNYLEEKKLISHETAKEIRKAVPIKKGKGDKIIPTDEDVREGFEYYKRNLAEEYYLVALIIAFSGARLRHVLRMLEEWDPTYLVYTDDFARYEIGHLTMGHKEGFWIYMPTWLAKKIRRMKLSEETVKTKKITYKAKSGRLVTSKYIRKWFNNVLADFEKDKDVRSFIMGRPGDIGKSVEGEYYLELLRRADKVYPLVMKRIEEILSGLF</sequence>
<dbReference type="InterPro" id="IPR031857">
    <property type="entry name" value="Integrase_SSV1_C"/>
</dbReference>
<dbReference type="GO" id="GO:0003677">
    <property type="term" value="F:DNA binding"/>
    <property type="evidence" value="ECO:0007669"/>
    <property type="project" value="InterPro"/>
</dbReference>
<dbReference type="PaxDb" id="572546-Arcpr_0863"/>
<dbReference type="Gene3D" id="1.10.443.10">
    <property type="entry name" value="Intergrase catalytic core"/>
    <property type="match status" value="1"/>
</dbReference>
<dbReference type="SUPFAM" id="SSF56349">
    <property type="entry name" value="DNA breaking-rejoining enzymes"/>
    <property type="match status" value="1"/>
</dbReference>
<dbReference type="eggNOG" id="arCOG01244">
    <property type="taxonomic scope" value="Archaea"/>
</dbReference>
<keyword evidence="1" id="KW-0233">DNA recombination</keyword>
<dbReference type="Pfam" id="PF16795">
    <property type="entry name" value="Phage_integr_3"/>
    <property type="match status" value="1"/>
</dbReference>
<evidence type="ECO:0000259" key="2">
    <source>
        <dbReference type="Pfam" id="PF16795"/>
    </source>
</evidence>
<keyword evidence="4" id="KW-1185">Reference proteome</keyword>
<dbReference type="HOGENOM" id="CLU_062372_0_0_2"/>
<reference evidence="3 4" key="1">
    <citation type="journal article" date="2010" name="Stand. Genomic Sci.">
        <title>Complete genome sequence of Archaeoglobus profundus type strain (AV18).</title>
        <authorList>
            <person name="von Jan M."/>
            <person name="Lapidus A."/>
            <person name="Del Rio T.G."/>
            <person name="Copeland A."/>
            <person name="Tice H."/>
            <person name="Cheng J.F."/>
            <person name="Lucas S."/>
            <person name="Chen F."/>
            <person name="Nolan M."/>
            <person name="Goodwin L."/>
            <person name="Han C."/>
            <person name="Pitluck S."/>
            <person name="Liolios K."/>
            <person name="Ivanova N."/>
            <person name="Mavromatis K."/>
            <person name="Ovchinnikova G."/>
            <person name="Chertkov O."/>
            <person name="Pati A."/>
            <person name="Chen A."/>
            <person name="Palaniappan K."/>
            <person name="Land M."/>
            <person name="Hauser L."/>
            <person name="Chang Y.J."/>
            <person name="Jeffries C.D."/>
            <person name="Saunders E."/>
            <person name="Brettin T."/>
            <person name="Detter J.C."/>
            <person name="Chain P."/>
            <person name="Eichinger K."/>
            <person name="Huber H."/>
            <person name="Spring S."/>
            <person name="Rohde M."/>
            <person name="Goker M."/>
            <person name="Wirth R."/>
            <person name="Woyke T."/>
            <person name="Bristow J."/>
            <person name="Eisen J.A."/>
            <person name="Markowitz V."/>
            <person name="Hugenholtz P."/>
            <person name="Kyrpides N.C."/>
            <person name="Klenk H.P."/>
        </authorList>
    </citation>
    <scope>NUCLEOTIDE SEQUENCE [LARGE SCALE GENOMIC DNA]</scope>
    <source>
        <strain evidence="4">DSM 5631 / JCM 9629 / NBRC 100127 / Av18</strain>
    </source>
</reference>
<dbReference type="Proteomes" id="UP000001901">
    <property type="component" value="Chromosome"/>
</dbReference>
<proteinExistence type="predicted"/>
<dbReference type="KEGG" id="apo:Arcpr_0863"/>
<organism evidence="3 4">
    <name type="scientific">Archaeoglobus profundus (strain DSM 5631 / JCM 9629 / NBRC 100127 / Av18)</name>
    <dbReference type="NCBI Taxonomy" id="572546"/>
    <lineage>
        <taxon>Archaea</taxon>
        <taxon>Methanobacteriati</taxon>
        <taxon>Methanobacteriota</taxon>
        <taxon>Archaeoglobi</taxon>
        <taxon>Archaeoglobales</taxon>
        <taxon>Archaeoglobaceae</taxon>
        <taxon>Archaeoglobus</taxon>
    </lineage>
</organism>